<dbReference type="AlphaFoldDB" id="D0WJN6"/>
<gene>
    <name evidence="1" type="ORF">HMPREF0762_02063</name>
</gene>
<dbReference type="HOGENOM" id="CLU_3317104_0_0_11"/>
<proteinExistence type="predicted"/>
<evidence type="ECO:0000313" key="1">
    <source>
        <dbReference type="EMBL" id="EEZ60584.1"/>
    </source>
</evidence>
<comment type="caution">
    <text evidence="1">The sequence shown here is derived from an EMBL/GenBank/DDBJ whole genome shotgun (WGS) entry which is preliminary data.</text>
</comment>
<dbReference type="EMBL" id="ACUX02000019">
    <property type="protein sequence ID" value="EEZ60584.1"/>
    <property type="molecule type" value="Genomic_DNA"/>
</dbReference>
<reference evidence="1" key="1">
    <citation type="submission" date="2009-10" db="EMBL/GenBank/DDBJ databases">
        <authorList>
            <person name="Weinstock G."/>
            <person name="Sodergren E."/>
            <person name="Clifton S."/>
            <person name="Fulton L."/>
            <person name="Fulton B."/>
            <person name="Courtney L."/>
            <person name="Fronick C."/>
            <person name="Harrison M."/>
            <person name="Strong C."/>
            <person name="Farmer C."/>
            <person name="Delahaunty K."/>
            <person name="Markovic C."/>
            <person name="Hall O."/>
            <person name="Minx P."/>
            <person name="Tomlinson C."/>
            <person name="Mitreva M."/>
            <person name="Nelson J."/>
            <person name="Hou S."/>
            <person name="Wollam A."/>
            <person name="Pepin K.H."/>
            <person name="Johnson M."/>
            <person name="Bhonagiri V."/>
            <person name="Nash W.E."/>
            <person name="Warren W."/>
            <person name="Chinwalla A."/>
            <person name="Mardis E.R."/>
            <person name="Wilson R.K."/>
        </authorList>
    </citation>
    <scope>NUCLEOTIDE SEQUENCE [LARGE SCALE GENOMIC DNA]</scope>
    <source>
        <strain evidence="1">ATCC 700122</strain>
    </source>
</reference>
<name>D0WJN6_SLAES</name>
<keyword evidence="2" id="KW-1185">Reference proteome</keyword>
<accession>D0WJN6</accession>
<sequence length="39" mass="4261">MAWHGCALHVESVNPAALPLLAACAPLQPRRSRLFYGSR</sequence>
<organism evidence="1 2">
    <name type="scientific">Slackia exigua (strain ATCC 700122 / DSM 15923 / CIP 105133 / JCM 11022 / KCTC 5966 / S-7)</name>
    <dbReference type="NCBI Taxonomy" id="649764"/>
    <lineage>
        <taxon>Bacteria</taxon>
        <taxon>Bacillati</taxon>
        <taxon>Actinomycetota</taxon>
        <taxon>Coriobacteriia</taxon>
        <taxon>Eggerthellales</taxon>
        <taxon>Eggerthellaceae</taxon>
        <taxon>Slackia</taxon>
    </lineage>
</organism>
<dbReference type="Proteomes" id="UP000006001">
    <property type="component" value="Unassembled WGS sequence"/>
</dbReference>
<protein>
    <submittedName>
        <fullName evidence="1">Uncharacterized protein</fullName>
    </submittedName>
</protein>
<evidence type="ECO:0000313" key="2">
    <source>
        <dbReference type="Proteomes" id="UP000006001"/>
    </source>
</evidence>